<dbReference type="Pfam" id="PF12796">
    <property type="entry name" value="Ank_2"/>
    <property type="match status" value="3"/>
</dbReference>
<dbReference type="PROSITE" id="PS50297">
    <property type="entry name" value="ANK_REP_REGION"/>
    <property type="match status" value="1"/>
</dbReference>
<dbReference type="GO" id="GO:0004540">
    <property type="term" value="F:RNA nuclease activity"/>
    <property type="evidence" value="ECO:0007669"/>
    <property type="project" value="TreeGrafter"/>
</dbReference>
<dbReference type="CDD" id="cd09917">
    <property type="entry name" value="F-box_SF"/>
    <property type="match status" value="1"/>
</dbReference>
<dbReference type="SMART" id="SM00248">
    <property type="entry name" value="ANK"/>
    <property type="match status" value="9"/>
</dbReference>
<dbReference type="Gene3D" id="1.25.40.20">
    <property type="entry name" value="Ankyrin repeat-containing domain"/>
    <property type="match status" value="4"/>
</dbReference>
<dbReference type="SUPFAM" id="SSF81383">
    <property type="entry name" value="F-box domain"/>
    <property type="match status" value="1"/>
</dbReference>
<protein>
    <recommendedName>
        <fullName evidence="4">F-box domain-containing protein</fullName>
    </recommendedName>
</protein>
<reference evidence="5" key="1">
    <citation type="submission" date="2021-10" db="EMBL/GenBank/DDBJ databases">
        <authorList>
            <person name="Piombo E."/>
        </authorList>
    </citation>
    <scope>NUCLEOTIDE SEQUENCE</scope>
</reference>
<dbReference type="SMART" id="SM00256">
    <property type="entry name" value="FBOX"/>
    <property type="match status" value="1"/>
</dbReference>
<evidence type="ECO:0000256" key="3">
    <source>
        <dbReference type="PROSITE-ProRule" id="PRU00023"/>
    </source>
</evidence>
<evidence type="ECO:0000256" key="2">
    <source>
        <dbReference type="ARBA" id="ARBA00023043"/>
    </source>
</evidence>
<dbReference type="PROSITE" id="PS50088">
    <property type="entry name" value="ANK_REPEAT"/>
    <property type="match status" value="1"/>
</dbReference>
<dbReference type="OrthoDB" id="20872at2759"/>
<dbReference type="Proteomes" id="UP000775872">
    <property type="component" value="Unassembled WGS sequence"/>
</dbReference>
<dbReference type="InterPro" id="IPR001810">
    <property type="entry name" value="F-box_dom"/>
</dbReference>
<evidence type="ECO:0000313" key="6">
    <source>
        <dbReference type="Proteomes" id="UP000775872"/>
    </source>
</evidence>
<feature type="domain" description="F-box" evidence="4">
    <location>
        <begin position="9"/>
        <end position="50"/>
    </location>
</feature>
<accession>A0A9N9W531</accession>
<dbReference type="SUPFAM" id="SSF48403">
    <property type="entry name" value="Ankyrin repeat"/>
    <property type="match status" value="2"/>
</dbReference>
<comment type="caution">
    <text evidence="5">The sequence shown here is derived from an EMBL/GenBank/DDBJ whole genome shotgun (WGS) entry which is preliminary data.</text>
</comment>
<dbReference type="PANTHER" id="PTHR24141:SF1">
    <property type="entry name" value="2-5A-DEPENDENT RIBONUCLEASE"/>
    <property type="match status" value="1"/>
</dbReference>
<evidence type="ECO:0000259" key="4">
    <source>
        <dbReference type="SMART" id="SM00256"/>
    </source>
</evidence>
<gene>
    <name evidence="5" type="ORF">CSOL1703_00010409</name>
</gene>
<sequence>MSPTTIQLLPNEVILCIAAEVDSPRDLSALSRVNRRFHHALDDFLYLQSARRWGNKALLWAAELGKIATADRALGAGGDINATADKALGAREDMNAKEASLHQSLIPRRLRCHRDKHRTDPCNHGCNTPLMLALDAGHYEMVKYLLAIEGRDITSKNECDFHPLQAAVFLRDIAMVKLLLQLEDVNPELAGWELMTPLMTAAAKGHVDVVKLLLDRPDVDPSKGNGYSKTPMFWVAWYGYGEIAKLLLDAGASPNRFFDVYPLEMAVNRGYTDVVRHLLDAGAVPESTSPAGILLDAARCNHPGVFKVILERFPGIDINFSNNAGQTALWYTARHGQEEMVSLLLSRNGIEVNGVYAIGTPVETVETIRRLTTDQLLDHPEVSEPTVLIVAAMQGYSNIVKMLVDTEGIELDAVNVLGETAIEVAYANGHNETAEIIRAAMRAKSTQGRKSHSCII</sequence>
<dbReference type="EMBL" id="CABFOC020000007">
    <property type="protein sequence ID" value="CAH0044672.1"/>
    <property type="molecule type" value="Genomic_DNA"/>
</dbReference>
<dbReference type="InterPro" id="IPR036047">
    <property type="entry name" value="F-box-like_dom_sf"/>
</dbReference>
<organism evidence="5 6">
    <name type="scientific">Clonostachys solani</name>
    <dbReference type="NCBI Taxonomy" id="160281"/>
    <lineage>
        <taxon>Eukaryota</taxon>
        <taxon>Fungi</taxon>
        <taxon>Dikarya</taxon>
        <taxon>Ascomycota</taxon>
        <taxon>Pezizomycotina</taxon>
        <taxon>Sordariomycetes</taxon>
        <taxon>Hypocreomycetidae</taxon>
        <taxon>Hypocreales</taxon>
        <taxon>Bionectriaceae</taxon>
        <taxon>Clonostachys</taxon>
    </lineage>
</organism>
<keyword evidence="1" id="KW-0677">Repeat</keyword>
<dbReference type="Pfam" id="PF00023">
    <property type="entry name" value="Ank"/>
    <property type="match status" value="1"/>
</dbReference>
<evidence type="ECO:0000256" key="1">
    <source>
        <dbReference type="ARBA" id="ARBA00022737"/>
    </source>
</evidence>
<keyword evidence="6" id="KW-1185">Reference proteome</keyword>
<dbReference type="GO" id="GO:0006396">
    <property type="term" value="P:RNA processing"/>
    <property type="evidence" value="ECO:0007669"/>
    <property type="project" value="TreeGrafter"/>
</dbReference>
<dbReference type="GO" id="GO:0003723">
    <property type="term" value="F:RNA binding"/>
    <property type="evidence" value="ECO:0007669"/>
    <property type="project" value="TreeGrafter"/>
</dbReference>
<proteinExistence type="predicted"/>
<evidence type="ECO:0000313" key="5">
    <source>
        <dbReference type="EMBL" id="CAH0044672.1"/>
    </source>
</evidence>
<dbReference type="PANTHER" id="PTHR24141">
    <property type="entry name" value="2-5A-DEPENDENT RIBONUCLEASE"/>
    <property type="match status" value="1"/>
</dbReference>
<dbReference type="InterPro" id="IPR002110">
    <property type="entry name" value="Ankyrin_rpt"/>
</dbReference>
<dbReference type="Pfam" id="PF12937">
    <property type="entry name" value="F-box-like"/>
    <property type="match status" value="1"/>
</dbReference>
<keyword evidence="2 3" id="KW-0040">ANK repeat</keyword>
<dbReference type="InterPro" id="IPR036770">
    <property type="entry name" value="Ankyrin_rpt-contain_sf"/>
</dbReference>
<feature type="repeat" description="ANK" evidence="3">
    <location>
        <begin position="193"/>
        <end position="216"/>
    </location>
</feature>
<name>A0A9N9W531_9HYPO</name>
<dbReference type="AlphaFoldDB" id="A0A9N9W531"/>